<name>A0AAW3TYR2_9SPHN</name>
<gene>
    <name evidence="2" type="ORF">GGR47_003823</name>
</gene>
<dbReference type="InterPro" id="IPR013762">
    <property type="entry name" value="Integrase-like_cat_sf"/>
</dbReference>
<dbReference type="Proteomes" id="UP000528945">
    <property type="component" value="Unassembled WGS sequence"/>
</dbReference>
<protein>
    <recommendedName>
        <fullName evidence="4">Integrase</fullName>
    </recommendedName>
</protein>
<dbReference type="Gene3D" id="1.10.443.10">
    <property type="entry name" value="Intergrase catalytic core"/>
    <property type="match status" value="1"/>
</dbReference>
<dbReference type="AlphaFoldDB" id="A0AAW3TYR2"/>
<dbReference type="GO" id="GO:0006310">
    <property type="term" value="P:DNA recombination"/>
    <property type="evidence" value="ECO:0007669"/>
    <property type="project" value="InterPro"/>
</dbReference>
<evidence type="ECO:0000256" key="1">
    <source>
        <dbReference type="SAM" id="MobiDB-lite"/>
    </source>
</evidence>
<sequence length="677" mass="75307">MIERLVTIPERTARSALAEVIRRARHECGAFGSDLAYDEPVWDVTASCPRPSNKSQTAAKIYYTTHDGGTSKSMKGRTALGEPFGAFVKAMVRLKQDARPQTADPLIAIVHAARDLGEELQSRNNDPCMLLTEDFDAASRRIIERAGGSKPYKLGLALEEIARFIDKHGITPMRLDWKNPIKRVSNARDRTTEVAATARADKIPDGEVFDALAEIWQIIDNPSDTILMGCIVLLHCAPWRIVEVLRIAYDCEVEEQKEGPDGPVFDSDGVPVMRYGVRYWKEKSGDPDIKWIPTVMVDVAKSAIERIRQATAGAHELAKWLVANPGRAWLPADIRPTTDDAFTVKDVQLILGFSAPPAALLWLNTNGVPLADREYESRQFGVKLRKMVAGADLEAALLRMLPSVAPGRAEAPLHERLFVSFANQHHAKRATIPCLLEITSDQQVRDFLGGRRENGRTVIQSGFSRLLNRPHLSARSHQFRHWLNTLAQSGGLEQQLIARWSGRDDLEQNAEYDHLTPTELAAAVREPLAKGMAIGVLADIHTKLEPVEREGFRDVIVATAHVTEIGFCIHDWNTAPCPEFGACSTCASFVFVKGDEKHRRRTEEMRVDTAWIITRLEAEMDEGTRGASNHYRTMRAKLDSLERILAYHDDASIPDGTLIQPNSSSPVHIQAAREEAA</sequence>
<accession>A0AAW3TYR2</accession>
<evidence type="ECO:0008006" key="4">
    <source>
        <dbReference type="Google" id="ProtNLM"/>
    </source>
</evidence>
<dbReference type="RefSeq" id="WP_147037149.1">
    <property type="nucleotide sequence ID" value="NZ_JACIDB010000023.1"/>
</dbReference>
<comment type="caution">
    <text evidence="2">The sequence shown here is derived from an EMBL/GenBank/DDBJ whole genome shotgun (WGS) entry which is preliminary data.</text>
</comment>
<dbReference type="GO" id="GO:0003677">
    <property type="term" value="F:DNA binding"/>
    <property type="evidence" value="ECO:0007669"/>
    <property type="project" value="InterPro"/>
</dbReference>
<reference evidence="2 3" key="1">
    <citation type="submission" date="2020-08" db="EMBL/GenBank/DDBJ databases">
        <title>Genomic Encyclopedia of Type Strains, Phase IV (KMG-IV): sequencing the most valuable type-strain genomes for metagenomic binning, comparative biology and taxonomic classification.</title>
        <authorList>
            <person name="Goeker M."/>
        </authorList>
    </citation>
    <scope>NUCLEOTIDE SEQUENCE [LARGE SCALE GENOMIC DNA]</scope>
    <source>
        <strain evidence="2 3">DSM 15581</strain>
    </source>
</reference>
<organism evidence="2 3">
    <name type="scientific">Sphingomonas aquatilis</name>
    <dbReference type="NCBI Taxonomy" id="93063"/>
    <lineage>
        <taxon>Bacteria</taxon>
        <taxon>Pseudomonadati</taxon>
        <taxon>Pseudomonadota</taxon>
        <taxon>Alphaproteobacteria</taxon>
        <taxon>Sphingomonadales</taxon>
        <taxon>Sphingomonadaceae</taxon>
        <taxon>Sphingomonas</taxon>
    </lineage>
</organism>
<dbReference type="EMBL" id="JACIDB010000023">
    <property type="protein sequence ID" value="MBB3877555.1"/>
    <property type="molecule type" value="Genomic_DNA"/>
</dbReference>
<keyword evidence="3" id="KW-1185">Reference proteome</keyword>
<dbReference type="GO" id="GO:0015074">
    <property type="term" value="P:DNA integration"/>
    <property type="evidence" value="ECO:0007669"/>
    <property type="project" value="InterPro"/>
</dbReference>
<feature type="region of interest" description="Disordered" evidence="1">
    <location>
        <begin position="656"/>
        <end position="677"/>
    </location>
</feature>
<proteinExistence type="predicted"/>
<evidence type="ECO:0000313" key="2">
    <source>
        <dbReference type="EMBL" id="MBB3877555.1"/>
    </source>
</evidence>
<evidence type="ECO:0000313" key="3">
    <source>
        <dbReference type="Proteomes" id="UP000528945"/>
    </source>
</evidence>